<dbReference type="SUPFAM" id="SSF55331">
    <property type="entry name" value="Tautomerase/MIF"/>
    <property type="match status" value="1"/>
</dbReference>
<evidence type="ECO:0000313" key="1">
    <source>
        <dbReference type="EMBL" id="SDS95952.1"/>
    </source>
</evidence>
<accession>A0A1H1WG04</accession>
<dbReference type="Pfam" id="PF14552">
    <property type="entry name" value="Tautomerase_2"/>
    <property type="match status" value="1"/>
</dbReference>
<evidence type="ECO:0000313" key="2">
    <source>
        <dbReference type="Proteomes" id="UP000243904"/>
    </source>
</evidence>
<dbReference type="PANTHER" id="PTHR38460:SF1">
    <property type="entry name" value="TAUTOMERASE YOLI-RELATED"/>
    <property type="match status" value="1"/>
</dbReference>
<dbReference type="InterPro" id="IPR037479">
    <property type="entry name" value="Tauto_MSAD"/>
</dbReference>
<name>A0A1H1WG04_9BRAD</name>
<keyword evidence="2" id="KW-1185">Reference proteome</keyword>
<dbReference type="InterPro" id="IPR014347">
    <property type="entry name" value="Tautomerase/MIF_sf"/>
</dbReference>
<reference evidence="2" key="1">
    <citation type="submission" date="2016-10" db="EMBL/GenBank/DDBJ databases">
        <authorList>
            <person name="Varghese N."/>
            <person name="Submissions S."/>
        </authorList>
    </citation>
    <scope>NUCLEOTIDE SEQUENCE [LARGE SCALE GENOMIC DNA]</scope>
    <source>
        <strain evidence="2">GAS369</strain>
    </source>
</reference>
<dbReference type="Proteomes" id="UP000243904">
    <property type="component" value="Chromosome I"/>
</dbReference>
<dbReference type="RefSeq" id="WP_146688389.1">
    <property type="nucleotide sequence ID" value="NZ_LT629750.1"/>
</dbReference>
<dbReference type="EMBL" id="LT629750">
    <property type="protein sequence ID" value="SDS95952.1"/>
    <property type="molecule type" value="Genomic_DNA"/>
</dbReference>
<protein>
    <submittedName>
        <fullName evidence="1">Phenylpyruvate tautomerase PptA, 4-oxalocrotonate tautomerase family</fullName>
    </submittedName>
</protein>
<proteinExistence type="predicted"/>
<organism evidence="1 2">
    <name type="scientific">Bradyrhizobium canariense</name>
    <dbReference type="NCBI Taxonomy" id="255045"/>
    <lineage>
        <taxon>Bacteria</taxon>
        <taxon>Pseudomonadati</taxon>
        <taxon>Pseudomonadota</taxon>
        <taxon>Alphaproteobacteria</taxon>
        <taxon>Hyphomicrobiales</taxon>
        <taxon>Nitrobacteraceae</taxon>
        <taxon>Bradyrhizobium</taxon>
    </lineage>
</organism>
<dbReference type="PANTHER" id="PTHR38460">
    <property type="entry name" value="TAUTOMERASE YOLI-RELATED"/>
    <property type="match status" value="1"/>
</dbReference>
<keyword evidence="1" id="KW-0670">Pyruvate</keyword>
<sequence>MPLVRIDLQKGKDAKYRQKAGQIVYQAMVEATGVPNNDHFQIIGEHSAENFIFDPDYLGIHRSSDLIIVQIFFNEGRSVAQKQALYKAIAEGLSASLQVRPEDVFISLVEVKKENWSFGNGVAQYAA</sequence>
<dbReference type="Gene3D" id="3.30.429.10">
    <property type="entry name" value="Macrophage Migration Inhibitory Factor"/>
    <property type="match status" value="1"/>
</dbReference>
<dbReference type="AlphaFoldDB" id="A0A1H1WG04"/>
<gene>
    <name evidence="1" type="ORF">SAMN05444158_3831</name>
</gene>